<dbReference type="OrthoDB" id="5297460at2"/>
<accession>A0A3M0ACN5</accession>
<dbReference type="PROSITE" id="PS50987">
    <property type="entry name" value="HTH_ARSR_2"/>
    <property type="match status" value="1"/>
</dbReference>
<protein>
    <submittedName>
        <fullName evidence="3">ArsR family transcriptional regulator</fullName>
    </submittedName>
</protein>
<dbReference type="Proteomes" id="UP000267187">
    <property type="component" value="Unassembled WGS sequence"/>
</dbReference>
<dbReference type="RefSeq" id="WP_121875583.1">
    <property type="nucleotide sequence ID" value="NZ_REFJ01000001.1"/>
</dbReference>
<comment type="caution">
    <text evidence="3">The sequence shown here is derived from an EMBL/GenBank/DDBJ whole genome shotgun (WGS) entry which is preliminary data.</text>
</comment>
<dbReference type="InterPro" id="IPR013216">
    <property type="entry name" value="Methyltransf_11"/>
</dbReference>
<proteinExistence type="predicted"/>
<dbReference type="CDD" id="cd02440">
    <property type="entry name" value="AdoMet_MTases"/>
    <property type="match status" value="1"/>
</dbReference>
<dbReference type="SUPFAM" id="SSF53335">
    <property type="entry name" value="S-adenosyl-L-methionine-dependent methyltransferases"/>
    <property type="match status" value="1"/>
</dbReference>
<gene>
    <name evidence="3" type="ORF">DFR27_0185</name>
</gene>
<sequence>MSRISAPISRLDNTAAFLKAAADPLRLLILRVLASNSYNVAELCQIFSLRQPALSHHLKLLTHAGLILSRKEGTSAFYRRVPVSGELSALADALYLTTDRLALDSTIQGSVADVHQARTATAQQFFEANASTLREQQDLIADFGVYGEQVAEMIDRLSKRRGTALEIGPGRGELLAFLSQRYQQVQAVDISSTMLEVARRTVEQAELNNVTLLHGDTTQEDIQSADLIVVNMVLHHTPSPVRIFKDLAGHLSRDGILVVCDLVRHDQSWVKDACGDLWQGFEQEELLSWARDASLKPIDSQFFALRNGFQFQLFTFTTRVGNTDE</sequence>
<dbReference type="InterPro" id="IPR001845">
    <property type="entry name" value="HTH_ArsR_DNA-bd_dom"/>
</dbReference>
<dbReference type="GO" id="GO:0003700">
    <property type="term" value="F:DNA-binding transcription factor activity"/>
    <property type="evidence" value="ECO:0007669"/>
    <property type="project" value="InterPro"/>
</dbReference>
<dbReference type="Pfam" id="PF08241">
    <property type="entry name" value="Methyltransf_11"/>
    <property type="match status" value="1"/>
</dbReference>
<dbReference type="PANTHER" id="PTHR43861:SF3">
    <property type="entry name" value="PUTATIVE (AFU_ORTHOLOGUE AFUA_2G14390)-RELATED"/>
    <property type="match status" value="1"/>
</dbReference>
<keyword evidence="4" id="KW-1185">Reference proteome</keyword>
<dbReference type="CDD" id="cd00090">
    <property type="entry name" value="HTH_ARSR"/>
    <property type="match status" value="1"/>
</dbReference>
<name>A0A3M0ACN5_9GAMM</name>
<dbReference type="InterPro" id="IPR036388">
    <property type="entry name" value="WH-like_DNA-bd_sf"/>
</dbReference>
<dbReference type="NCBIfam" id="NF033788">
    <property type="entry name" value="HTH_metalloreg"/>
    <property type="match status" value="1"/>
</dbReference>
<dbReference type="Pfam" id="PF01022">
    <property type="entry name" value="HTH_5"/>
    <property type="match status" value="1"/>
</dbReference>
<dbReference type="EMBL" id="REFJ01000001">
    <property type="protein sequence ID" value="RMA82237.1"/>
    <property type="molecule type" value="Genomic_DNA"/>
</dbReference>
<dbReference type="AlphaFoldDB" id="A0A3M0ACN5"/>
<reference evidence="3 4" key="1">
    <citation type="submission" date="2018-10" db="EMBL/GenBank/DDBJ databases">
        <title>Genomic Encyclopedia of Type Strains, Phase IV (KMG-IV): sequencing the most valuable type-strain genomes for metagenomic binning, comparative biology and taxonomic classification.</title>
        <authorList>
            <person name="Goeker M."/>
        </authorList>
    </citation>
    <scope>NUCLEOTIDE SEQUENCE [LARGE SCALE GENOMIC DNA]</scope>
    <source>
        <strain evidence="3 4">DSM 25080</strain>
    </source>
</reference>
<evidence type="ECO:0000259" key="2">
    <source>
        <dbReference type="PROSITE" id="PS50987"/>
    </source>
</evidence>
<organism evidence="3 4">
    <name type="scientific">Umboniibacter marinipuniceus</name>
    <dbReference type="NCBI Taxonomy" id="569599"/>
    <lineage>
        <taxon>Bacteria</taxon>
        <taxon>Pseudomonadati</taxon>
        <taxon>Pseudomonadota</taxon>
        <taxon>Gammaproteobacteria</taxon>
        <taxon>Cellvibrionales</taxon>
        <taxon>Cellvibrionaceae</taxon>
        <taxon>Umboniibacter</taxon>
    </lineage>
</organism>
<dbReference type="PRINTS" id="PR00778">
    <property type="entry name" value="HTHARSR"/>
</dbReference>
<dbReference type="InterPro" id="IPR029063">
    <property type="entry name" value="SAM-dependent_MTases_sf"/>
</dbReference>
<dbReference type="SUPFAM" id="SSF46785">
    <property type="entry name" value="Winged helix' DNA-binding domain"/>
    <property type="match status" value="1"/>
</dbReference>
<evidence type="ECO:0000313" key="3">
    <source>
        <dbReference type="EMBL" id="RMA82237.1"/>
    </source>
</evidence>
<dbReference type="GO" id="GO:0008757">
    <property type="term" value="F:S-adenosylmethionine-dependent methyltransferase activity"/>
    <property type="evidence" value="ECO:0007669"/>
    <property type="project" value="InterPro"/>
</dbReference>
<feature type="domain" description="HTH arsR-type" evidence="2">
    <location>
        <begin position="6"/>
        <end position="102"/>
    </location>
</feature>
<evidence type="ECO:0000313" key="4">
    <source>
        <dbReference type="Proteomes" id="UP000267187"/>
    </source>
</evidence>
<dbReference type="InterPro" id="IPR036390">
    <property type="entry name" value="WH_DNA-bd_sf"/>
</dbReference>
<dbReference type="PANTHER" id="PTHR43861">
    <property type="entry name" value="TRANS-ACONITATE 2-METHYLTRANSFERASE-RELATED"/>
    <property type="match status" value="1"/>
</dbReference>
<dbReference type="SMART" id="SM00418">
    <property type="entry name" value="HTH_ARSR"/>
    <property type="match status" value="1"/>
</dbReference>
<evidence type="ECO:0000256" key="1">
    <source>
        <dbReference type="ARBA" id="ARBA00022679"/>
    </source>
</evidence>
<dbReference type="InterPro" id="IPR011991">
    <property type="entry name" value="ArsR-like_HTH"/>
</dbReference>
<dbReference type="Gene3D" id="3.40.50.150">
    <property type="entry name" value="Vaccinia Virus protein VP39"/>
    <property type="match status" value="1"/>
</dbReference>
<dbReference type="Gene3D" id="1.10.10.10">
    <property type="entry name" value="Winged helix-like DNA-binding domain superfamily/Winged helix DNA-binding domain"/>
    <property type="match status" value="1"/>
</dbReference>
<keyword evidence="1" id="KW-0808">Transferase</keyword>